<dbReference type="PANTHER" id="PTHR11782">
    <property type="entry name" value="ADENOSINE/GUANOSINE DIPHOSPHATASE"/>
    <property type="match status" value="1"/>
</dbReference>
<proteinExistence type="inferred from homology"/>
<keyword evidence="3" id="KW-0472">Membrane</keyword>
<dbReference type="AlphaFoldDB" id="A0A813DRD7"/>
<evidence type="ECO:0000256" key="2">
    <source>
        <dbReference type="ARBA" id="ARBA00022801"/>
    </source>
</evidence>
<evidence type="ECO:0000313" key="4">
    <source>
        <dbReference type="EMBL" id="CAE8588800.1"/>
    </source>
</evidence>
<keyword evidence="3" id="KW-0812">Transmembrane</keyword>
<comment type="caution">
    <text evidence="4">The sequence shown here is derived from an EMBL/GenBank/DDBJ whole genome shotgun (WGS) entry which is preliminary data.</text>
</comment>
<feature type="non-terminal residue" evidence="4">
    <location>
        <position position="1"/>
    </location>
</feature>
<evidence type="ECO:0008006" key="6">
    <source>
        <dbReference type="Google" id="ProtNLM"/>
    </source>
</evidence>
<dbReference type="EMBL" id="CAJNNV010003327">
    <property type="protein sequence ID" value="CAE8588800.1"/>
    <property type="molecule type" value="Genomic_DNA"/>
</dbReference>
<dbReference type="GO" id="GO:0017110">
    <property type="term" value="F:nucleoside diphosphate phosphatase activity"/>
    <property type="evidence" value="ECO:0007669"/>
    <property type="project" value="TreeGrafter"/>
</dbReference>
<keyword evidence="3" id="KW-1133">Transmembrane helix</keyword>
<sequence length="209" mass="21972">MLIKHFGATSAEIVKSCRKITTICISFFVFGKPWTLCHVAGGLLFTSSIAVERSAAGGSSRRFAAALFGTALLFSIWLVVAGTGPSSFSVVIDAGSAGTRVNVFRFDAWTLKLLDIGGNAQVFEEHEPGISAFAQDFSGLQGLLQPLLQTAMNTVPVGQRASTPLALRATATLQVLPLADADALLEEIQRVLAPSGFKDAGVERMGGAE</sequence>
<evidence type="ECO:0000313" key="5">
    <source>
        <dbReference type="Proteomes" id="UP000654075"/>
    </source>
</evidence>
<dbReference type="GO" id="GO:0016020">
    <property type="term" value="C:membrane"/>
    <property type="evidence" value="ECO:0007669"/>
    <property type="project" value="TreeGrafter"/>
</dbReference>
<name>A0A813DRD7_POLGL</name>
<accession>A0A813DRD7</accession>
<evidence type="ECO:0000256" key="3">
    <source>
        <dbReference type="SAM" id="Phobius"/>
    </source>
</evidence>
<keyword evidence="2" id="KW-0378">Hydrolase</keyword>
<dbReference type="PANTHER" id="PTHR11782:SF83">
    <property type="entry name" value="GUANOSINE-DIPHOSPHATASE"/>
    <property type="match status" value="1"/>
</dbReference>
<gene>
    <name evidence="4" type="ORF">PGLA1383_LOCUS7584</name>
</gene>
<feature type="transmembrane region" description="Helical" evidence="3">
    <location>
        <begin position="63"/>
        <end position="80"/>
    </location>
</feature>
<dbReference type="InterPro" id="IPR000407">
    <property type="entry name" value="GDA1_CD39_NTPase"/>
</dbReference>
<dbReference type="Proteomes" id="UP000654075">
    <property type="component" value="Unassembled WGS sequence"/>
</dbReference>
<reference evidence="4" key="1">
    <citation type="submission" date="2021-02" db="EMBL/GenBank/DDBJ databases">
        <authorList>
            <person name="Dougan E. K."/>
            <person name="Rhodes N."/>
            <person name="Thang M."/>
            <person name="Chan C."/>
        </authorList>
    </citation>
    <scope>NUCLEOTIDE SEQUENCE</scope>
</reference>
<dbReference type="Pfam" id="PF01150">
    <property type="entry name" value="GDA1_CD39"/>
    <property type="match status" value="1"/>
</dbReference>
<organism evidence="4 5">
    <name type="scientific">Polarella glacialis</name>
    <name type="common">Dinoflagellate</name>
    <dbReference type="NCBI Taxonomy" id="89957"/>
    <lineage>
        <taxon>Eukaryota</taxon>
        <taxon>Sar</taxon>
        <taxon>Alveolata</taxon>
        <taxon>Dinophyceae</taxon>
        <taxon>Suessiales</taxon>
        <taxon>Suessiaceae</taxon>
        <taxon>Polarella</taxon>
    </lineage>
</organism>
<dbReference type="GO" id="GO:0009134">
    <property type="term" value="P:nucleoside diphosphate catabolic process"/>
    <property type="evidence" value="ECO:0007669"/>
    <property type="project" value="TreeGrafter"/>
</dbReference>
<protein>
    <recommendedName>
        <fullName evidence="6">Apyrase</fullName>
    </recommendedName>
</protein>
<dbReference type="Gene3D" id="3.30.420.40">
    <property type="match status" value="1"/>
</dbReference>
<comment type="similarity">
    <text evidence="1">Belongs to the GDA1/CD39 NTPase family.</text>
</comment>
<keyword evidence="5" id="KW-1185">Reference proteome</keyword>
<evidence type="ECO:0000256" key="1">
    <source>
        <dbReference type="ARBA" id="ARBA00009283"/>
    </source>
</evidence>
<dbReference type="OrthoDB" id="6372431at2759"/>